<feature type="domain" description="FACT complex subunit SSRP1-like first PH" evidence="11">
    <location>
        <begin position="1"/>
        <end position="58"/>
    </location>
</feature>
<dbReference type="Gene3D" id="2.30.29.30">
    <property type="entry name" value="Pleckstrin-homology domain (PH domain)/Phosphotyrosine-binding domain (PTB)"/>
    <property type="match status" value="1"/>
</dbReference>
<dbReference type="Gene3D" id="2.30.29.150">
    <property type="match status" value="1"/>
</dbReference>
<protein>
    <recommendedName>
        <fullName evidence="9">FACT complex subunit SSRP1</fullName>
    </recommendedName>
</protein>
<dbReference type="Pfam" id="PF21103">
    <property type="entry name" value="PH1_SSRP1-like"/>
    <property type="match status" value="1"/>
</dbReference>
<evidence type="ECO:0000256" key="1">
    <source>
        <dbReference type="ARBA" id="ARBA00010060"/>
    </source>
</evidence>
<dbReference type="InterPro" id="IPR048993">
    <property type="entry name" value="SSRP1-like_PH1"/>
</dbReference>
<dbReference type="GO" id="GO:0005694">
    <property type="term" value="C:chromosome"/>
    <property type="evidence" value="ECO:0007669"/>
    <property type="project" value="UniProtKB-SubCell"/>
</dbReference>
<dbReference type="GO" id="GO:0006260">
    <property type="term" value="P:DNA replication"/>
    <property type="evidence" value="ECO:0007669"/>
    <property type="project" value="UniProtKB-KW"/>
</dbReference>
<evidence type="ECO:0000313" key="12">
    <source>
        <dbReference type="EMBL" id="OTG37813.1"/>
    </source>
</evidence>
<name>A0A251VRQ5_HELAN</name>
<evidence type="ECO:0000256" key="5">
    <source>
        <dbReference type="ARBA" id="ARBA00023015"/>
    </source>
</evidence>
<dbReference type="Pfam" id="PF08512">
    <property type="entry name" value="Rttp106-like_middle"/>
    <property type="match status" value="1"/>
</dbReference>
<comment type="subcellular location">
    <subcellularLocation>
        <location evidence="9">Nucleus</location>
    </subcellularLocation>
    <subcellularLocation>
        <location evidence="9">Chromosome</location>
    </subcellularLocation>
</comment>
<keyword evidence="5 9" id="KW-0805">Transcription regulation</keyword>
<comment type="similarity">
    <text evidence="1 9">Belongs to the SSRP1 family.</text>
</comment>
<keyword evidence="7 9" id="KW-0234">DNA repair</keyword>
<keyword evidence="6 9" id="KW-0804">Transcription</keyword>
<evidence type="ECO:0000313" key="13">
    <source>
        <dbReference type="Proteomes" id="UP000215914"/>
    </source>
</evidence>
<comment type="function">
    <text evidence="9">Component of the FACT complex, a general chromatin factor that acts to reorganize nucleosomes. The FACT complex is involved in multiple processes that require DNA as a template such as mRNA elongation, DNA replication and DNA repair. During transcription elongation the FACT complex acts as a histone chaperone that both destabilizes and restores nucleosomal structure. It facilitates the passage of RNA polymerase II and transcription by promoting the dissociation of one histone H2A-H2B dimer from the nucleosome, then subsequently promotes the reestablishment of the nucleosome following the passage of RNA polymerase II.</text>
</comment>
<keyword evidence="4 9" id="KW-0227">DNA damage</keyword>
<evidence type="ECO:0000256" key="7">
    <source>
        <dbReference type="ARBA" id="ARBA00023204"/>
    </source>
</evidence>
<evidence type="ECO:0000256" key="4">
    <source>
        <dbReference type="ARBA" id="ARBA00022763"/>
    </source>
</evidence>
<dbReference type="GO" id="GO:0006281">
    <property type="term" value="P:DNA repair"/>
    <property type="evidence" value="ECO:0007669"/>
    <property type="project" value="UniProtKB-KW"/>
</dbReference>
<proteinExistence type="inferred from homology"/>
<keyword evidence="8 9" id="KW-0539">Nucleus</keyword>
<dbReference type="InParanoid" id="A0A251VRQ5"/>
<dbReference type="PANTHER" id="PTHR45849:SF6">
    <property type="entry name" value="FACT COMPLEX SUBUNIT SSRP1"/>
    <property type="match status" value="1"/>
</dbReference>
<dbReference type="STRING" id="4232.A0A251VRQ5"/>
<dbReference type="GO" id="GO:0003677">
    <property type="term" value="F:DNA binding"/>
    <property type="evidence" value="ECO:0007669"/>
    <property type="project" value="InterPro"/>
</dbReference>
<evidence type="ECO:0000256" key="3">
    <source>
        <dbReference type="ARBA" id="ARBA00022705"/>
    </source>
</evidence>
<dbReference type="EMBL" id="CM007890">
    <property type="protein sequence ID" value="OTG37813.1"/>
    <property type="molecule type" value="Genomic_DNA"/>
</dbReference>
<dbReference type="InterPro" id="IPR050454">
    <property type="entry name" value="RTT106/SSRP1_HistChap/FACT"/>
</dbReference>
<dbReference type="PANTHER" id="PTHR45849">
    <property type="entry name" value="FACT COMPLEX SUBUNIT SSRP1"/>
    <property type="match status" value="1"/>
</dbReference>
<keyword evidence="2 9" id="KW-0158">Chromosome</keyword>
<dbReference type="InterPro" id="IPR013719">
    <property type="entry name" value="RTT106/SPT16-like_middle_dom"/>
</dbReference>
<dbReference type="SUPFAM" id="SSF50729">
    <property type="entry name" value="PH domain-like"/>
    <property type="match status" value="1"/>
</dbReference>
<keyword evidence="3 9" id="KW-0235">DNA replication</keyword>
<dbReference type="PRINTS" id="PR00887">
    <property type="entry name" value="SSRCOGNITION"/>
</dbReference>
<reference evidence="13" key="1">
    <citation type="journal article" date="2017" name="Nature">
        <title>The sunflower genome provides insights into oil metabolism, flowering and Asterid evolution.</title>
        <authorList>
            <person name="Badouin H."/>
            <person name="Gouzy J."/>
            <person name="Grassa C.J."/>
            <person name="Murat F."/>
            <person name="Staton S.E."/>
            <person name="Cottret L."/>
            <person name="Lelandais-Briere C."/>
            <person name="Owens G.L."/>
            <person name="Carrere S."/>
            <person name="Mayjonade B."/>
            <person name="Legrand L."/>
            <person name="Gill N."/>
            <person name="Kane N.C."/>
            <person name="Bowers J.E."/>
            <person name="Hubner S."/>
            <person name="Bellec A."/>
            <person name="Berard A."/>
            <person name="Berges H."/>
            <person name="Blanchet N."/>
            <person name="Boniface M.C."/>
            <person name="Brunel D."/>
            <person name="Catrice O."/>
            <person name="Chaidir N."/>
            <person name="Claudel C."/>
            <person name="Donnadieu C."/>
            <person name="Faraut T."/>
            <person name="Fievet G."/>
            <person name="Helmstetter N."/>
            <person name="King M."/>
            <person name="Knapp S.J."/>
            <person name="Lai Z."/>
            <person name="Le Paslier M.C."/>
            <person name="Lippi Y."/>
            <person name="Lorenzon L."/>
            <person name="Mandel J.R."/>
            <person name="Marage G."/>
            <person name="Marchand G."/>
            <person name="Marquand E."/>
            <person name="Bret-Mestries E."/>
            <person name="Morien E."/>
            <person name="Nambeesan S."/>
            <person name="Nguyen T."/>
            <person name="Pegot-Espagnet P."/>
            <person name="Pouilly N."/>
            <person name="Raftis F."/>
            <person name="Sallet E."/>
            <person name="Schiex T."/>
            <person name="Thomas J."/>
            <person name="Vandecasteele C."/>
            <person name="Vares D."/>
            <person name="Vear F."/>
            <person name="Vautrin S."/>
            <person name="Crespi M."/>
            <person name="Mangin B."/>
            <person name="Burke J.M."/>
            <person name="Salse J."/>
            <person name="Munos S."/>
            <person name="Vincourt P."/>
            <person name="Rieseberg L.H."/>
            <person name="Langlade N.B."/>
        </authorList>
    </citation>
    <scope>NUCLEOTIDE SEQUENCE [LARGE SCALE GENOMIC DNA]</scope>
    <source>
        <strain evidence="13">cv. SF193</strain>
    </source>
</reference>
<feature type="domain" description="Histone chaperone RTT106/FACT complex subunit SPT16-like middle" evidence="10">
    <location>
        <begin position="72"/>
        <end position="109"/>
    </location>
</feature>
<sequence length="166" mass="19475">MYPHIVLRYFETDYVVESTLTMNEDLFATKYKDKLEPTYKGLIYEVFTMVLRGLSGTKLTSPGKFHSCQDGYAVKSSLKAEDGVLYPLEKSFFFLPKPPTLILYDEMAKYSKCKLEFSKCQRKDIGYVWQKYLVAKEEFGDEEVNCESSPEQAANFLFWFRLIHFR</sequence>
<evidence type="ECO:0000256" key="2">
    <source>
        <dbReference type="ARBA" id="ARBA00022454"/>
    </source>
</evidence>
<evidence type="ECO:0000256" key="6">
    <source>
        <dbReference type="ARBA" id="ARBA00023163"/>
    </source>
</evidence>
<gene>
    <name evidence="12" type="ORF">HannXRQ_Chr01g0022931</name>
</gene>
<dbReference type="GO" id="GO:0005634">
    <property type="term" value="C:nucleus"/>
    <property type="evidence" value="ECO:0007669"/>
    <property type="project" value="UniProtKB-SubCell"/>
</dbReference>
<keyword evidence="13" id="KW-1185">Reference proteome</keyword>
<evidence type="ECO:0000256" key="9">
    <source>
        <dbReference type="RuleBase" id="RU364013"/>
    </source>
</evidence>
<organism evidence="12 13">
    <name type="scientific">Helianthus annuus</name>
    <name type="common">Common sunflower</name>
    <dbReference type="NCBI Taxonomy" id="4232"/>
    <lineage>
        <taxon>Eukaryota</taxon>
        <taxon>Viridiplantae</taxon>
        <taxon>Streptophyta</taxon>
        <taxon>Embryophyta</taxon>
        <taxon>Tracheophyta</taxon>
        <taxon>Spermatophyta</taxon>
        <taxon>Magnoliopsida</taxon>
        <taxon>eudicotyledons</taxon>
        <taxon>Gunneridae</taxon>
        <taxon>Pentapetalae</taxon>
        <taxon>asterids</taxon>
        <taxon>campanulids</taxon>
        <taxon>Asterales</taxon>
        <taxon>Asteraceae</taxon>
        <taxon>Asteroideae</taxon>
        <taxon>Heliantheae alliance</taxon>
        <taxon>Heliantheae</taxon>
        <taxon>Helianthus</taxon>
    </lineage>
</organism>
<dbReference type="Proteomes" id="UP000215914">
    <property type="component" value="Chromosome 1"/>
</dbReference>
<dbReference type="AlphaFoldDB" id="A0A251VRQ5"/>
<evidence type="ECO:0000259" key="10">
    <source>
        <dbReference type="Pfam" id="PF08512"/>
    </source>
</evidence>
<accession>A0A251VRQ5</accession>
<dbReference type="InterPro" id="IPR011993">
    <property type="entry name" value="PH-like_dom_sf"/>
</dbReference>
<evidence type="ECO:0000259" key="11">
    <source>
        <dbReference type="Pfam" id="PF21103"/>
    </source>
</evidence>
<evidence type="ECO:0000256" key="8">
    <source>
        <dbReference type="ARBA" id="ARBA00023242"/>
    </source>
</evidence>
<dbReference type="InterPro" id="IPR000969">
    <property type="entry name" value="SSRP1/POB3"/>
</dbReference>